<dbReference type="HOGENOM" id="CLU_440182_0_0_1"/>
<dbReference type="AlphaFoldDB" id="V5ESY2"/>
<dbReference type="OrthoDB" id="2162449at2759"/>
<feature type="compositionally biased region" description="Polar residues" evidence="1">
    <location>
        <begin position="426"/>
        <end position="448"/>
    </location>
</feature>
<dbReference type="Proteomes" id="UP000019377">
    <property type="component" value="Unassembled WGS sequence"/>
</dbReference>
<reference evidence="3" key="1">
    <citation type="journal article" date="2013" name="Genome Announc.">
        <title>Draft genome sequence of Pseudozyma brasiliensis sp. nov. strain GHG001, a high producer of endo-1,4-xylanase isolated from an insect pest of sugarcane.</title>
        <authorList>
            <person name="Oliveira J.V.D.C."/>
            <person name="dos Santos R.A.C."/>
            <person name="Borges T.A."/>
            <person name="Riano-Pachon D.M."/>
            <person name="Goldman G.H."/>
        </authorList>
    </citation>
    <scope>NUCLEOTIDE SEQUENCE [LARGE SCALE GENOMIC DNA]</scope>
    <source>
        <strain evidence="3">GHG001</strain>
    </source>
</reference>
<name>V5ESY2_KALBG</name>
<evidence type="ECO:0000313" key="3">
    <source>
        <dbReference type="Proteomes" id="UP000019377"/>
    </source>
</evidence>
<gene>
    <name evidence="2" type="ORF">PSEUBRA_SCAF7g04609</name>
</gene>
<dbReference type="STRING" id="1365824.V5ESY2"/>
<keyword evidence="3" id="KW-1185">Reference proteome</keyword>
<accession>V5ESY2</accession>
<feature type="compositionally biased region" description="Low complexity" evidence="1">
    <location>
        <begin position="190"/>
        <end position="200"/>
    </location>
</feature>
<dbReference type="EMBL" id="KI545893">
    <property type="protein sequence ID" value="EST05049.1"/>
    <property type="molecule type" value="Genomic_DNA"/>
</dbReference>
<feature type="compositionally biased region" description="Basic residues" evidence="1">
    <location>
        <begin position="328"/>
        <end position="337"/>
    </location>
</feature>
<sequence length="565" mass="59185">MATVSPPAQQRLLVALLNRASTNYRLSILNQLVSDASSPFELTAERSLRISLPEDDGLLRSLLSNEIETHGEAETLVKWALKFTASTNFFCVLSLKSDSQEPPASNMCEVFLKDHAPKLWESYGQDEIYFSPDQATAEMQVQLLFPDGESYNALTPLSTSSDLPRAASLFEAPLMTANASNSSQGESVFSQASASTAATSISPHTRPQSRASLVNPTPKANPGSGIFKARAIPSAVTSKPSIEPRLSKAAALRMGVQLPASQNSPARSRVASTSKDASNVGISGVTKRAAPPPVSLKAPSIAPRLNKVALARQDPRLSPATLSPPPAKAHRPTQRQRKPVDFSSTPGHKRLSLAGTVASTAPPTIAPRLNKAALARQTGSVPTATAAPSAHRPVDFSTTPGHKRLSLTTPRSIASIAPPAIAPRQNRASMSRLQTQQPAQSARSTAPPSSFRPARPTDFTSTPGHKRASLSLSIPSLAAPSVAPRPNRASLARTRPTASSPDTATASGQKTTQTRAAPDFSGTPGHKRASLNLSLASLRAPAIAPRLNKAAGARIGLGGVAKSGA</sequence>
<feature type="compositionally biased region" description="Polar residues" evidence="1">
    <location>
        <begin position="201"/>
        <end position="215"/>
    </location>
</feature>
<feature type="region of interest" description="Disordered" evidence="1">
    <location>
        <begin position="257"/>
        <end position="298"/>
    </location>
</feature>
<feature type="compositionally biased region" description="Low complexity" evidence="1">
    <location>
        <begin position="469"/>
        <end position="484"/>
    </location>
</feature>
<evidence type="ECO:0000313" key="2">
    <source>
        <dbReference type="EMBL" id="EST05049.1"/>
    </source>
</evidence>
<feature type="compositionally biased region" description="Polar residues" evidence="1">
    <location>
        <begin position="496"/>
        <end position="515"/>
    </location>
</feature>
<evidence type="ECO:0000256" key="1">
    <source>
        <dbReference type="SAM" id="MobiDB-lite"/>
    </source>
</evidence>
<feature type="region of interest" description="Disordered" evidence="1">
    <location>
        <begin position="181"/>
        <end position="226"/>
    </location>
</feature>
<protein>
    <submittedName>
        <fullName evidence="2">Uncharacterized protein</fullName>
    </submittedName>
</protein>
<feature type="region of interest" description="Disordered" evidence="1">
    <location>
        <begin position="314"/>
        <end position="527"/>
    </location>
</feature>
<proteinExistence type="predicted"/>
<feature type="compositionally biased region" description="Low complexity" evidence="1">
    <location>
        <begin position="410"/>
        <end position="424"/>
    </location>
</feature>
<organism evidence="2 3">
    <name type="scientific">Kalmanozyma brasiliensis (strain GHG001)</name>
    <name type="common">Yeast</name>
    <name type="synonym">Pseudozyma brasiliensis</name>
    <dbReference type="NCBI Taxonomy" id="1365824"/>
    <lineage>
        <taxon>Eukaryota</taxon>
        <taxon>Fungi</taxon>
        <taxon>Dikarya</taxon>
        <taxon>Basidiomycota</taxon>
        <taxon>Ustilaginomycotina</taxon>
        <taxon>Ustilaginomycetes</taxon>
        <taxon>Ustilaginales</taxon>
        <taxon>Ustilaginaceae</taxon>
        <taxon>Kalmanozyma</taxon>
    </lineage>
</organism>
<dbReference type="OMA" id="PSSFMFR"/>
<feature type="compositionally biased region" description="Polar residues" evidence="1">
    <location>
        <begin position="259"/>
        <end position="281"/>
    </location>
</feature>
<dbReference type="eggNOG" id="ENOG502SDFS">
    <property type="taxonomic scope" value="Eukaryota"/>
</dbReference>